<comment type="caution">
    <text evidence="3">The sequence shown here is derived from an EMBL/GenBank/DDBJ whole genome shotgun (WGS) entry which is preliminary data.</text>
</comment>
<dbReference type="InterPro" id="IPR049342">
    <property type="entry name" value="TRAF1-6_MATH_dom"/>
</dbReference>
<dbReference type="InterPro" id="IPR002083">
    <property type="entry name" value="MATH/TRAF_dom"/>
</dbReference>
<dbReference type="GO" id="GO:0031625">
    <property type="term" value="F:ubiquitin protein ligase binding"/>
    <property type="evidence" value="ECO:0007669"/>
    <property type="project" value="TreeGrafter"/>
</dbReference>
<dbReference type="InterPro" id="IPR008974">
    <property type="entry name" value="TRAF-like"/>
</dbReference>
<dbReference type="PROSITE" id="PS50144">
    <property type="entry name" value="MATH"/>
    <property type="match status" value="1"/>
</dbReference>
<sequence length="348" mass="39157">MSDRVDAKTAKGAAKDAASEEVKDVPEPNRVKTSKSERPKTNKGADILIVEPAEERPKTKAKEGKSVNKDVKEESGGKDEKEEGKDANDGHVQKVRDRVSDGKKIESGNIETNLNDDGDLIIDKDKCRFYIFGCDVEGNDHESKRPVKHLTVLNDAVIDKFRVINKVLDDDDKITSMFHTQKISTNSILCRESVQLVWPIAGFNEVLRKGKNRLGEVLVSEPFRSECFGYQLQAILIPYGKDNAFGRFVSFYVQLIPGPYDPILKWPFQDTITLILYDQNKNATSRMDYRFELNPSHEVVDDSFVGRPKADKPNGWLGTDSFVEIENILTDGDYLVNETVYFGVCIST</sequence>
<evidence type="ECO:0000259" key="2">
    <source>
        <dbReference type="PROSITE" id="PS50144"/>
    </source>
</evidence>
<accession>A0A7I8XF03</accession>
<feature type="compositionally biased region" description="Basic and acidic residues" evidence="1">
    <location>
        <begin position="53"/>
        <end position="100"/>
    </location>
</feature>
<feature type="region of interest" description="Disordered" evidence="1">
    <location>
        <begin position="1"/>
        <end position="100"/>
    </location>
</feature>
<dbReference type="PANTHER" id="PTHR10131:SF94">
    <property type="entry name" value="TNF RECEPTOR-ASSOCIATED FACTOR 4"/>
    <property type="match status" value="1"/>
</dbReference>
<feature type="compositionally biased region" description="Basic and acidic residues" evidence="1">
    <location>
        <begin position="1"/>
        <end position="40"/>
    </location>
</feature>
<dbReference type="EMBL" id="CAJFDI010000005">
    <property type="protein sequence ID" value="CAD5232352.1"/>
    <property type="molecule type" value="Genomic_DNA"/>
</dbReference>
<protein>
    <submittedName>
        <fullName evidence="3">(pine wood nematode) hypothetical protein</fullName>
    </submittedName>
</protein>
<dbReference type="PANTHER" id="PTHR10131">
    <property type="entry name" value="TNF RECEPTOR ASSOCIATED FACTOR"/>
    <property type="match status" value="1"/>
</dbReference>
<feature type="domain" description="MATH" evidence="2">
    <location>
        <begin position="193"/>
        <end position="346"/>
    </location>
</feature>
<dbReference type="Proteomes" id="UP000659654">
    <property type="component" value="Unassembled WGS sequence"/>
</dbReference>
<proteinExistence type="predicted"/>
<reference evidence="3" key="1">
    <citation type="submission" date="2020-09" db="EMBL/GenBank/DDBJ databases">
        <authorList>
            <person name="Kikuchi T."/>
        </authorList>
    </citation>
    <scope>NUCLEOTIDE SEQUENCE</scope>
    <source>
        <strain evidence="3">Ka4C1</strain>
    </source>
</reference>
<dbReference type="Proteomes" id="UP000582659">
    <property type="component" value="Unassembled WGS sequence"/>
</dbReference>
<organism evidence="3 4">
    <name type="scientific">Bursaphelenchus xylophilus</name>
    <name type="common">Pinewood nematode worm</name>
    <name type="synonym">Aphelenchoides xylophilus</name>
    <dbReference type="NCBI Taxonomy" id="6326"/>
    <lineage>
        <taxon>Eukaryota</taxon>
        <taxon>Metazoa</taxon>
        <taxon>Ecdysozoa</taxon>
        <taxon>Nematoda</taxon>
        <taxon>Chromadorea</taxon>
        <taxon>Rhabditida</taxon>
        <taxon>Tylenchina</taxon>
        <taxon>Tylenchomorpha</taxon>
        <taxon>Aphelenchoidea</taxon>
        <taxon>Aphelenchoididae</taxon>
        <taxon>Bursaphelenchus</taxon>
    </lineage>
</organism>
<dbReference type="GO" id="GO:0005164">
    <property type="term" value="F:tumor necrosis factor receptor binding"/>
    <property type="evidence" value="ECO:0007669"/>
    <property type="project" value="TreeGrafter"/>
</dbReference>
<dbReference type="AlphaFoldDB" id="A0A7I8XF03"/>
<gene>
    <name evidence="3" type="ORF">BXYJ_LOCUS12443</name>
</gene>
<dbReference type="EMBL" id="CAJFCV020000005">
    <property type="protein sequence ID" value="CAG9124641.1"/>
    <property type="molecule type" value="Genomic_DNA"/>
</dbReference>
<dbReference type="SMR" id="A0A7I8XF03"/>
<dbReference type="Gene3D" id="2.60.210.10">
    <property type="entry name" value="Apoptosis, Tumor Necrosis Factor Receptor Associated Protein 2, Chain A"/>
    <property type="match status" value="1"/>
</dbReference>
<evidence type="ECO:0000313" key="3">
    <source>
        <dbReference type="EMBL" id="CAD5232352.1"/>
    </source>
</evidence>
<dbReference type="SUPFAM" id="SSF49599">
    <property type="entry name" value="TRAF domain-like"/>
    <property type="match status" value="1"/>
</dbReference>
<dbReference type="GO" id="GO:0043122">
    <property type="term" value="P:regulation of canonical NF-kappaB signal transduction"/>
    <property type="evidence" value="ECO:0007669"/>
    <property type="project" value="TreeGrafter"/>
</dbReference>
<name>A0A7I8XF03_BURXY</name>
<evidence type="ECO:0000256" key="1">
    <source>
        <dbReference type="SAM" id="MobiDB-lite"/>
    </source>
</evidence>
<dbReference type="OrthoDB" id="6499288at2759"/>
<keyword evidence="4" id="KW-1185">Reference proteome</keyword>
<evidence type="ECO:0000313" key="4">
    <source>
        <dbReference type="Proteomes" id="UP000659654"/>
    </source>
</evidence>
<dbReference type="Pfam" id="PF21355">
    <property type="entry name" value="TRAF-mep_MATH"/>
    <property type="match status" value="1"/>
</dbReference>